<keyword evidence="3" id="KW-0677">Repeat</keyword>
<dbReference type="InterPro" id="IPR032675">
    <property type="entry name" value="LRR_dom_sf"/>
</dbReference>
<dbReference type="Proteomes" id="UP001151760">
    <property type="component" value="Unassembled WGS sequence"/>
</dbReference>
<evidence type="ECO:0000256" key="4">
    <source>
        <dbReference type="SAM" id="SignalP"/>
    </source>
</evidence>
<dbReference type="Gene3D" id="3.80.10.10">
    <property type="entry name" value="Ribonuclease Inhibitor"/>
    <property type="match status" value="1"/>
</dbReference>
<evidence type="ECO:0000256" key="1">
    <source>
        <dbReference type="ARBA" id="ARBA00022614"/>
    </source>
</evidence>
<evidence type="ECO:0000259" key="5">
    <source>
        <dbReference type="Pfam" id="PF08263"/>
    </source>
</evidence>
<comment type="caution">
    <text evidence="6">The sequence shown here is derived from an EMBL/GenBank/DDBJ whole genome shotgun (WGS) entry which is preliminary data.</text>
</comment>
<feature type="signal peptide" evidence="4">
    <location>
        <begin position="1"/>
        <end position="22"/>
    </location>
</feature>
<protein>
    <submittedName>
        <fullName evidence="6">Probable LRR receptor-like serine/threonine-protein kinase</fullName>
    </submittedName>
</protein>
<keyword evidence="1" id="KW-0433">Leucine-rich repeat</keyword>
<accession>A0ABQ5J5W7</accession>
<evidence type="ECO:0000256" key="3">
    <source>
        <dbReference type="ARBA" id="ARBA00022737"/>
    </source>
</evidence>
<reference evidence="6" key="1">
    <citation type="journal article" date="2022" name="Int. J. Mol. Sci.">
        <title>Draft Genome of Tanacetum Coccineum: Genomic Comparison of Closely Related Tanacetum-Family Plants.</title>
        <authorList>
            <person name="Yamashiro T."/>
            <person name="Shiraishi A."/>
            <person name="Nakayama K."/>
            <person name="Satake H."/>
        </authorList>
    </citation>
    <scope>NUCLEOTIDE SEQUENCE</scope>
</reference>
<proteinExistence type="predicted"/>
<reference evidence="6" key="2">
    <citation type="submission" date="2022-01" db="EMBL/GenBank/DDBJ databases">
        <authorList>
            <person name="Yamashiro T."/>
            <person name="Shiraishi A."/>
            <person name="Satake H."/>
            <person name="Nakayama K."/>
        </authorList>
    </citation>
    <scope>NUCLEOTIDE SEQUENCE</scope>
</reference>
<dbReference type="InterPro" id="IPR013210">
    <property type="entry name" value="LRR_N_plant-typ"/>
</dbReference>
<dbReference type="EMBL" id="BQNB010021586">
    <property type="protein sequence ID" value="GJU07927.1"/>
    <property type="molecule type" value="Genomic_DNA"/>
</dbReference>
<feature type="domain" description="Leucine-rich repeat-containing N-terminal plant-type" evidence="5">
    <location>
        <begin position="19"/>
        <end position="58"/>
    </location>
</feature>
<keyword evidence="7" id="KW-1185">Reference proteome</keyword>
<organism evidence="6 7">
    <name type="scientific">Tanacetum coccineum</name>
    <dbReference type="NCBI Taxonomy" id="301880"/>
    <lineage>
        <taxon>Eukaryota</taxon>
        <taxon>Viridiplantae</taxon>
        <taxon>Streptophyta</taxon>
        <taxon>Embryophyta</taxon>
        <taxon>Tracheophyta</taxon>
        <taxon>Spermatophyta</taxon>
        <taxon>Magnoliopsida</taxon>
        <taxon>eudicotyledons</taxon>
        <taxon>Gunneridae</taxon>
        <taxon>Pentapetalae</taxon>
        <taxon>asterids</taxon>
        <taxon>campanulids</taxon>
        <taxon>Asterales</taxon>
        <taxon>Asteraceae</taxon>
        <taxon>Asteroideae</taxon>
        <taxon>Anthemideae</taxon>
        <taxon>Anthemidinae</taxon>
        <taxon>Tanacetum</taxon>
    </lineage>
</organism>
<sequence length="108" mass="11681">MELLLLLLVLGSLHLVAPDAQGDALFDLRNTLKAAPDQLTDWNQNQVNPCTWTKVTCDANNNVISVSMSFMGFTGSLSPRIRVLSKLGILGNLPKVIFSVLTALITDA</sequence>
<keyword evidence="2 4" id="KW-0732">Signal</keyword>
<feature type="chain" id="PRO_5046653098" evidence="4">
    <location>
        <begin position="23"/>
        <end position="108"/>
    </location>
</feature>
<dbReference type="Pfam" id="PF08263">
    <property type="entry name" value="LRRNT_2"/>
    <property type="match status" value="1"/>
</dbReference>
<dbReference type="PANTHER" id="PTHR47988">
    <property type="entry name" value="SOMATIC EMBRYOGENESIS RECEPTOR KINASE 1"/>
    <property type="match status" value="1"/>
</dbReference>
<evidence type="ECO:0000313" key="6">
    <source>
        <dbReference type="EMBL" id="GJU07927.1"/>
    </source>
</evidence>
<name>A0ABQ5J5W7_9ASTR</name>
<evidence type="ECO:0000256" key="2">
    <source>
        <dbReference type="ARBA" id="ARBA00022729"/>
    </source>
</evidence>
<gene>
    <name evidence="6" type="ORF">Tco_1124357</name>
</gene>
<evidence type="ECO:0000313" key="7">
    <source>
        <dbReference type="Proteomes" id="UP001151760"/>
    </source>
</evidence>